<sequence>MKHNLFVGNTALATGILAFVLSAPAVGQQTGGVTTEFTLSQGFEVQSNPTLAPDNDDVRSVLNTDLGFSIASVTRRSDIKLGIGARARYAFGDLDEDEKGFDFGRENANLSYRYTGQNFTLSANLRYLQDDVSFLDFEDLITVDDSGAIIVDEDATEISGSGTRRNTSYRLSAQFYQDQRFGWGASVSGSDLTYSDVTSASLEDTSSRNAALNAHFEFTPAVRLDSRLSHTTRDTEGATEGTTNALSLSLQAVRSDVFTLRSGLAFADPDTSASRTTATIGAQLRPTAQSQLTFDIGGTVSDDFDTELEARLNYRVQPTRQSAFEVSLNSGITENNDNDPVRSTVGTIGYDLALTSLSRLSLDMFFVDENVLATDTTTGETSARIQYSRQLNKDWMLAVGANYINRRETGQSNASSEELFVNVSRAWSGRRP</sequence>
<dbReference type="OrthoDB" id="7756354at2"/>
<protein>
    <submittedName>
        <fullName evidence="2">Uncharacterized protein</fullName>
    </submittedName>
</protein>
<evidence type="ECO:0000313" key="3">
    <source>
        <dbReference type="Proteomes" id="UP000052022"/>
    </source>
</evidence>
<dbReference type="EMBL" id="CYSD01000040">
    <property type="protein sequence ID" value="CUH80874.1"/>
    <property type="molecule type" value="Genomic_DNA"/>
</dbReference>
<name>A0A0P1GH46_9RHOB</name>
<proteinExistence type="predicted"/>
<evidence type="ECO:0000313" key="2">
    <source>
        <dbReference type="EMBL" id="CUH80874.1"/>
    </source>
</evidence>
<dbReference type="STRING" id="928856.SAMN04488049_11664"/>
<gene>
    <name evidence="2" type="ORF">TRM7557_03116</name>
</gene>
<accession>A0A0P1GH46</accession>
<dbReference type="SUPFAM" id="SSF56935">
    <property type="entry name" value="Porins"/>
    <property type="match status" value="1"/>
</dbReference>
<dbReference type="Proteomes" id="UP000052022">
    <property type="component" value="Unassembled WGS sequence"/>
</dbReference>
<feature type="chain" id="PRO_5006063430" evidence="1">
    <location>
        <begin position="28"/>
        <end position="432"/>
    </location>
</feature>
<feature type="signal peptide" evidence="1">
    <location>
        <begin position="1"/>
        <end position="27"/>
    </location>
</feature>
<dbReference type="RefSeq" id="WP_058291130.1">
    <property type="nucleotide sequence ID" value="NZ_CYSD01000040.1"/>
</dbReference>
<keyword evidence="3" id="KW-1185">Reference proteome</keyword>
<reference evidence="2 3" key="1">
    <citation type="submission" date="2015-09" db="EMBL/GenBank/DDBJ databases">
        <authorList>
            <consortium name="Swine Surveillance"/>
        </authorList>
    </citation>
    <scope>NUCLEOTIDE SEQUENCE [LARGE SCALE GENOMIC DNA]</scope>
    <source>
        <strain evidence="2 3">CECT 7557</strain>
    </source>
</reference>
<dbReference type="AlphaFoldDB" id="A0A0P1GH46"/>
<evidence type="ECO:0000256" key="1">
    <source>
        <dbReference type="SAM" id="SignalP"/>
    </source>
</evidence>
<organism evidence="2 3">
    <name type="scientific">Tritonibacter multivorans</name>
    <dbReference type="NCBI Taxonomy" id="928856"/>
    <lineage>
        <taxon>Bacteria</taxon>
        <taxon>Pseudomonadati</taxon>
        <taxon>Pseudomonadota</taxon>
        <taxon>Alphaproteobacteria</taxon>
        <taxon>Rhodobacterales</taxon>
        <taxon>Paracoccaceae</taxon>
        <taxon>Tritonibacter</taxon>
    </lineage>
</organism>
<keyword evidence="1" id="KW-0732">Signal</keyword>